<proteinExistence type="predicted"/>
<dbReference type="Proteomes" id="UP000233782">
    <property type="component" value="Unassembled WGS sequence"/>
</dbReference>
<protein>
    <submittedName>
        <fullName evidence="1">Uncharacterized protein</fullName>
    </submittedName>
</protein>
<comment type="caution">
    <text evidence="1">The sequence shown here is derived from an EMBL/GenBank/DDBJ whole genome shotgun (WGS) entry which is preliminary data.</text>
</comment>
<accession>A0A2N3V1Y8</accession>
<reference evidence="1 2" key="1">
    <citation type="submission" date="2017-12" db="EMBL/GenBank/DDBJ databases">
        <title>Genomic Encyclopedia of Type Strains, Phase III (KMG-III): the genomes of soil and plant-associated and newly described type strains.</title>
        <authorList>
            <person name="Whitman W."/>
        </authorList>
    </citation>
    <scope>NUCLEOTIDE SEQUENCE [LARGE SCALE GENOMIC DNA]</scope>
    <source>
        <strain evidence="1 2">LP43</strain>
    </source>
</reference>
<keyword evidence="2" id="KW-1185">Reference proteome</keyword>
<sequence>MNCHVQSLVQCYGYNCYEKQCYFKLTLYQNLDKCFLTFWHNFFGYLNTIKDALYVFIS</sequence>
<evidence type="ECO:0000313" key="2">
    <source>
        <dbReference type="Proteomes" id="UP000233782"/>
    </source>
</evidence>
<dbReference type="EMBL" id="PJMU01000001">
    <property type="protein sequence ID" value="PKV75638.1"/>
    <property type="molecule type" value="Genomic_DNA"/>
</dbReference>
<evidence type="ECO:0000313" key="1">
    <source>
        <dbReference type="EMBL" id="PKV75638.1"/>
    </source>
</evidence>
<dbReference type="AlphaFoldDB" id="A0A2N3V1Y8"/>
<gene>
    <name evidence="1" type="ORF">BD749_0583</name>
</gene>
<organism evidence="1 2">
    <name type="scientific">Pontibacter ramchanderi</name>
    <dbReference type="NCBI Taxonomy" id="1179743"/>
    <lineage>
        <taxon>Bacteria</taxon>
        <taxon>Pseudomonadati</taxon>
        <taxon>Bacteroidota</taxon>
        <taxon>Cytophagia</taxon>
        <taxon>Cytophagales</taxon>
        <taxon>Hymenobacteraceae</taxon>
        <taxon>Pontibacter</taxon>
    </lineage>
</organism>
<name>A0A2N3V1Y8_9BACT</name>